<proteinExistence type="inferred from homology"/>
<dbReference type="PANTHER" id="PTHR37937:SF1">
    <property type="entry name" value="CONJUGATIVE TRANSFER: DNA TRANSPORT"/>
    <property type="match status" value="1"/>
</dbReference>
<dbReference type="Proteomes" id="UP000586951">
    <property type="component" value="Unassembled WGS sequence"/>
</dbReference>
<name>A0A841ZZU4_9LIST</name>
<evidence type="ECO:0000256" key="6">
    <source>
        <dbReference type="ARBA" id="ARBA00023136"/>
    </source>
</evidence>
<evidence type="ECO:0000256" key="5">
    <source>
        <dbReference type="ARBA" id="ARBA00022989"/>
    </source>
</evidence>
<feature type="transmembrane region" description="Helical" evidence="7">
    <location>
        <begin position="12"/>
        <end position="34"/>
    </location>
</feature>
<protein>
    <submittedName>
        <fullName evidence="9">Type IV secretory system conjugative DNA transfer family protein</fullName>
    </submittedName>
</protein>
<evidence type="ECO:0000256" key="7">
    <source>
        <dbReference type="SAM" id="Phobius"/>
    </source>
</evidence>
<comment type="similarity">
    <text evidence="2">Belongs to the VirD4/TraG family.</text>
</comment>
<dbReference type="PANTHER" id="PTHR37937">
    <property type="entry name" value="CONJUGATIVE TRANSFER: DNA TRANSPORT"/>
    <property type="match status" value="1"/>
</dbReference>
<dbReference type="NCBIfam" id="NF045973">
    <property type="entry name" value="conju_CD1115"/>
    <property type="match status" value="1"/>
</dbReference>
<evidence type="ECO:0000256" key="1">
    <source>
        <dbReference type="ARBA" id="ARBA00004651"/>
    </source>
</evidence>
<dbReference type="Pfam" id="PF12696">
    <property type="entry name" value="TraG-D_C"/>
    <property type="match status" value="1"/>
</dbReference>
<evidence type="ECO:0000256" key="3">
    <source>
        <dbReference type="ARBA" id="ARBA00022475"/>
    </source>
</evidence>
<dbReference type="CDD" id="cd01127">
    <property type="entry name" value="TrwB_TraG_TraD_VirD4"/>
    <property type="match status" value="2"/>
</dbReference>
<dbReference type="AlphaFoldDB" id="A0A841ZZU4"/>
<dbReference type="Gene3D" id="3.40.50.300">
    <property type="entry name" value="P-loop containing nucleotide triphosphate hydrolases"/>
    <property type="match status" value="2"/>
</dbReference>
<accession>A0A841ZZU4</accession>
<dbReference type="InterPro" id="IPR051539">
    <property type="entry name" value="T4SS-coupling_protein"/>
</dbReference>
<keyword evidence="5 7" id="KW-1133">Transmembrane helix</keyword>
<organism evidence="9 10">
    <name type="scientific">Listeria booriae</name>
    <dbReference type="NCBI Taxonomy" id="1552123"/>
    <lineage>
        <taxon>Bacteria</taxon>
        <taxon>Bacillati</taxon>
        <taxon>Bacillota</taxon>
        <taxon>Bacilli</taxon>
        <taxon>Bacillales</taxon>
        <taxon>Listeriaceae</taxon>
        <taxon>Listeria</taxon>
    </lineage>
</organism>
<feature type="transmembrane region" description="Helical" evidence="7">
    <location>
        <begin position="72"/>
        <end position="94"/>
    </location>
</feature>
<feature type="domain" description="TraD/TraG TraM recognition site" evidence="8">
    <location>
        <begin position="570"/>
        <end position="688"/>
    </location>
</feature>
<dbReference type="InterPro" id="IPR003688">
    <property type="entry name" value="TraG/VirD4"/>
</dbReference>
<dbReference type="InterPro" id="IPR027417">
    <property type="entry name" value="P-loop_NTPase"/>
</dbReference>
<keyword evidence="3" id="KW-1003">Cell membrane</keyword>
<dbReference type="Pfam" id="PF02534">
    <property type="entry name" value="T4SS-DNA_transf"/>
    <property type="match status" value="1"/>
</dbReference>
<dbReference type="InterPro" id="IPR032689">
    <property type="entry name" value="TraG-D_C"/>
</dbReference>
<dbReference type="EMBL" id="JAARRU010000010">
    <property type="protein sequence ID" value="MBC1567231.1"/>
    <property type="molecule type" value="Genomic_DNA"/>
</dbReference>
<sequence length="759" mass="87610">MTQSTPHPYRQLKWLLLYNTVAWFLFTGIVNVLLQWGYTFIQQVQQQHLSIYEYDQLQMVTFEWEWLFQPFLFFHAIPFLLYAILCVIIGFKALKLTRQAYYKYRIKPEDLVKKGDSRWTTVPELFDIYQAIPEKGLTFPGYGGTPISHYQGKLFIDPTPTNNCIIGTTRSGKGETTVFATIDNISRAEKQDSMAVNDPKGELFTASYETLRKRNYDVLAFNLTEPDEGVAFNLLETIKQYYTRGDIERAQALTNSLTYSLYRADSAGKGGTDDFFNSCAASLVNALILGLLDQCARNNEMEKVTMDNVAYMLNTMGSDVKRSFERVEDQKVLVETNALDEFFQEFPDGHVAKKQYATSNFSTDKTRASIYTTAMEKLNIFSMDNIARMTSLNDIDLDLVGFPQRIEIVGKPNSHCKVLIKRQEKVLYQDHVRLNRRGVGLLRFQCDVEENDSMEIWINPEGKAVGETWQKEIFSLHYEPVMKGQEAVIDEFTGKPEYKVEMELKRLETSPDELHLHVKLFNKTKPTAIFMILPDYDASNHVIASIFVRQLYFVLADNATRTRGIKCHRRVRFILDEFGNMPAIEGMESIITVCLGRNISFDLFVQDYTQLISKYGEKAAETIKSNCGNHIYILTTSEDTAKEISSKLGTRTVYGQDKSYEQGELKSSVSERREDMQLLDATQLLQLKEGETVILRPLKRQDRERKRLRAYPIFNRGETAMKFRYEYLGEDFDTNQFFSDLNIRGRHADFDLEKNRVAL</sequence>
<evidence type="ECO:0000313" key="9">
    <source>
        <dbReference type="EMBL" id="MBC1567231.1"/>
    </source>
</evidence>
<dbReference type="GO" id="GO:0005886">
    <property type="term" value="C:plasma membrane"/>
    <property type="evidence" value="ECO:0007669"/>
    <property type="project" value="UniProtKB-SubCell"/>
</dbReference>
<comment type="subcellular location">
    <subcellularLocation>
        <location evidence="1">Cell membrane</location>
        <topology evidence="1">Multi-pass membrane protein</topology>
    </subcellularLocation>
</comment>
<evidence type="ECO:0000256" key="4">
    <source>
        <dbReference type="ARBA" id="ARBA00022692"/>
    </source>
</evidence>
<evidence type="ECO:0000259" key="8">
    <source>
        <dbReference type="Pfam" id="PF12696"/>
    </source>
</evidence>
<gene>
    <name evidence="9" type="ORF">HB907_17615</name>
</gene>
<comment type="caution">
    <text evidence="9">The sequence shown here is derived from an EMBL/GenBank/DDBJ whole genome shotgun (WGS) entry which is preliminary data.</text>
</comment>
<dbReference type="RefSeq" id="WP_185419062.1">
    <property type="nucleotide sequence ID" value="NZ_JAARMV010000008.1"/>
</dbReference>
<reference evidence="9 10" key="1">
    <citation type="submission" date="2020-03" db="EMBL/GenBank/DDBJ databases">
        <title>Soil Listeria distribution.</title>
        <authorList>
            <person name="Liao J."/>
            <person name="Wiedmann M."/>
        </authorList>
    </citation>
    <scope>NUCLEOTIDE SEQUENCE [LARGE SCALE GENOMIC DNA]</scope>
    <source>
        <strain evidence="9 10">FSL L7-1427</strain>
    </source>
</reference>
<keyword evidence="6 7" id="KW-0472">Membrane</keyword>
<dbReference type="SUPFAM" id="SSF52540">
    <property type="entry name" value="P-loop containing nucleoside triphosphate hydrolases"/>
    <property type="match status" value="1"/>
</dbReference>
<keyword evidence="4 7" id="KW-0812">Transmembrane</keyword>
<evidence type="ECO:0000313" key="10">
    <source>
        <dbReference type="Proteomes" id="UP000586951"/>
    </source>
</evidence>
<evidence type="ECO:0000256" key="2">
    <source>
        <dbReference type="ARBA" id="ARBA00008806"/>
    </source>
</evidence>